<feature type="binding site" evidence="2">
    <location>
        <position position="52"/>
    </location>
    <ligand>
        <name>substrate</name>
    </ligand>
</feature>
<dbReference type="InterPro" id="IPR036921">
    <property type="entry name" value="PurM-like_N_sf"/>
</dbReference>
<feature type="binding site" evidence="2">
    <location>
        <position position="44"/>
    </location>
    <ligand>
        <name>Mg(2+)</name>
        <dbReference type="ChEBI" id="CHEBI:18420"/>
        <label>1</label>
    </ligand>
</feature>
<keyword evidence="2 3" id="KW-0418">Kinase</keyword>
<feature type="binding site" evidence="2">
    <location>
        <position position="210"/>
    </location>
    <ligand>
        <name>Mg(2+)</name>
        <dbReference type="ChEBI" id="CHEBI:18420"/>
        <label>5</label>
    </ligand>
</feature>
<dbReference type="PANTHER" id="PTHR30270">
    <property type="entry name" value="THIAMINE-MONOPHOSPHATE KINASE"/>
    <property type="match status" value="1"/>
</dbReference>
<keyword evidence="2" id="KW-0460">Magnesium</keyword>
<feature type="binding site" evidence="2">
    <location>
        <position position="28"/>
    </location>
    <ligand>
        <name>Mg(2+)</name>
        <dbReference type="ChEBI" id="CHEBI:18420"/>
        <label>4</label>
    </ligand>
</feature>
<evidence type="ECO:0000313" key="3">
    <source>
        <dbReference type="EMBL" id="AQS86957.1"/>
    </source>
</evidence>
<comment type="pathway">
    <text evidence="2">Cofactor biosynthesis; thiamine diphosphate biosynthesis; thiamine diphosphate from thiamine phosphate: step 1/1.</text>
</comment>
<keyword evidence="4" id="KW-1185">Reference proteome</keyword>
<feature type="binding site" evidence="2">
    <location>
        <position position="43"/>
    </location>
    <ligand>
        <name>Mg(2+)</name>
        <dbReference type="ChEBI" id="CHEBI:18420"/>
        <label>4</label>
    </ligand>
</feature>
<dbReference type="GO" id="GO:0009229">
    <property type="term" value="P:thiamine diphosphate biosynthetic process"/>
    <property type="evidence" value="ECO:0007669"/>
    <property type="project" value="UniProtKB-UniRule"/>
</dbReference>
<comment type="similarity">
    <text evidence="2">Belongs to the thiamine-monophosphate kinase family.</text>
</comment>
<dbReference type="Pfam" id="PF00586">
    <property type="entry name" value="AIRS"/>
    <property type="match status" value="1"/>
</dbReference>
<dbReference type="RefSeq" id="WP_077805926.1">
    <property type="nucleotide sequence ID" value="NZ_BJXS01000004.1"/>
</dbReference>
<feature type="binding site" evidence="2">
    <location>
        <begin position="120"/>
        <end position="121"/>
    </location>
    <ligand>
        <name>ATP</name>
        <dbReference type="ChEBI" id="CHEBI:30616"/>
    </ligand>
</feature>
<dbReference type="PIRSF" id="PIRSF005303">
    <property type="entry name" value="Thiam_monoph_kin"/>
    <property type="match status" value="1"/>
</dbReference>
<reference evidence="3 4" key="1">
    <citation type="submission" date="2016-03" db="EMBL/GenBank/DDBJ databases">
        <title>Acetic acid bacteria sequencing.</title>
        <authorList>
            <person name="Brandt J."/>
            <person name="Jakob F."/>
            <person name="Vogel R.F."/>
        </authorList>
    </citation>
    <scope>NUCLEOTIDE SEQUENCE [LARGE SCALE GENOMIC DNA]</scope>
    <source>
        <strain evidence="3 4">NBRC 101099</strain>
    </source>
</reference>
<feature type="binding site" evidence="2">
    <location>
        <position position="45"/>
    </location>
    <ligand>
        <name>Mg(2+)</name>
        <dbReference type="ChEBI" id="CHEBI:18420"/>
        <label>2</label>
    </ligand>
</feature>
<keyword evidence="2" id="KW-0808">Transferase</keyword>
<dbReference type="EC" id="2.7.4.16" evidence="2"/>
<feature type="binding site" evidence="2">
    <location>
        <position position="256"/>
    </location>
    <ligand>
        <name>substrate</name>
    </ligand>
</feature>
<evidence type="ECO:0000256" key="1">
    <source>
        <dbReference type="ARBA" id="ARBA00022977"/>
    </source>
</evidence>
<keyword evidence="2" id="KW-0547">Nucleotide-binding</keyword>
<dbReference type="InterPro" id="IPR010918">
    <property type="entry name" value="PurM-like_C_dom"/>
</dbReference>
<dbReference type="GO" id="GO:0009030">
    <property type="term" value="F:thiamine-phosphate kinase activity"/>
    <property type="evidence" value="ECO:0007669"/>
    <property type="project" value="UniProtKB-UniRule"/>
</dbReference>
<evidence type="ECO:0000313" key="4">
    <source>
        <dbReference type="Proteomes" id="UP000188604"/>
    </source>
</evidence>
<feature type="binding site" evidence="2">
    <location>
        <position position="73"/>
    </location>
    <ligand>
        <name>Mg(2+)</name>
        <dbReference type="ChEBI" id="CHEBI:18420"/>
        <label>2</label>
    </ligand>
</feature>
<comment type="miscellaneous">
    <text evidence="2">Reaction mechanism of ThiL seems to utilize a direct, inline transfer of the gamma-phosphate of ATP to TMP rather than a phosphorylated enzyme intermediate.</text>
</comment>
<dbReference type="InterPro" id="IPR016188">
    <property type="entry name" value="PurM-like_N"/>
</dbReference>
<evidence type="ECO:0000256" key="2">
    <source>
        <dbReference type="HAMAP-Rule" id="MF_02128"/>
    </source>
</evidence>
<accession>A0A1U9KME0</accession>
<comment type="caution">
    <text evidence="2">Lacks conserved residue(s) required for the propagation of feature annotation.</text>
</comment>
<sequence length="316" mass="33672">MIANGEFNFIARHFRPLAGEGSLDLRDDAALIPARPGFELVVSTDTIVENVHFLSDDPAETVSRKLLRVNLSDCAAMGATPFGYFMNVCRPPDRDDRWFESFAAGLAEDQQLFGIHLLGGDTTGIKGPLVLGVTILAWAVAGKAIRRTTAKPGDNVWVTGTIGDAALGLLARRGELPDPDGFLGSRYQLPQPRLGVATAPIVHAGMDISDGLLQDCGHLASESQVNIIIESPLIPLSKQVKAAGADYWPLCLTGGDDYELLLTAPPQNADALRQQAAAAGTDITRIGRVTAGTGEVQLLDANGEAIELAQRGWQHF</sequence>
<feature type="binding site" evidence="2">
    <location>
        <position position="73"/>
    </location>
    <ligand>
        <name>Mg(2+)</name>
        <dbReference type="ChEBI" id="CHEBI:18420"/>
        <label>4</label>
    </ligand>
</feature>
<gene>
    <name evidence="2" type="primary">thiL</name>
    <name evidence="3" type="ORF">A0U93_02235</name>
</gene>
<feature type="binding site" evidence="2">
    <location>
        <position position="121"/>
    </location>
    <ligand>
        <name>Mg(2+)</name>
        <dbReference type="ChEBI" id="CHEBI:18420"/>
        <label>1</label>
    </ligand>
</feature>
<keyword evidence="1 2" id="KW-0784">Thiamine biosynthesis</keyword>
<comment type="function">
    <text evidence="2">Catalyzes the ATP-dependent phosphorylation of thiamine-monophosphate (TMP) to form thiamine-pyrophosphate (TPP), the active form of vitamin B1.</text>
</comment>
<dbReference type="InterPro" id="IPR006283">
    <property type="entry name" value="ThiL-like"/>
</dbReference>
<dbReference type="GO" id="GO:0009228">
    <property type="term" value="P:thiamine biosynthetic process"/>
    <property type="evidence" value="ECO:0007669"/>
    <property type="project" value="UniProtKB-KW"/>
</dbReference>
<feature type="binding site" evidence="2">
    <location>
        <position position="207"/>
    </location>
    <ligand>
        <name>Mg(2+)</name>
        <dbReference type="ChEBI" id="CHEBI:18420"/>
        <label>3</label>
    </ligand>
</feature>
<dbReference type="NCBIfam" id="TIGR01379">
    <property type="entry name" value="thiL"/>
    <property type="match status" value="1"/>
</dbReference>
<dbReference type="OrthoDB" id="9802811at2"/>
<dbReference type="GO" id="GO:0000287">
    <property type="term" value="F:magnesium ion binding"/>
    <property type="evidence" value="ECO:0007669"/>
    <property type="project" value="UniProtKB-UniRule"/>
</dbReference>
<feature type="binding site" evidence="2">
    <location>
        <position position="147"/>
    </location>
    <ligand>
        <name>ATP</name>
        <dbReference type="ChEBI" id="CHEBI:30616"/>
    </ligand>
</feature>
<feature type="binding site" evidence="2">
    <location>
        <position position="28"/>
    </location>
    <ligand>
        <name>Mg(2+)</name>
        <dbReference type="ChEBI" id="CHEBI:18420"/>
        <label>3</label>
    </ligand>
</feature>
<keyword evidence="2" id="KW-0479">Metal-binding</keyword>
<dbReference type="GO" id="GO:0005524">
    <property type="term" value="F:ATP binding"/>
    <property type="evidence" value="ECO:0007669"/>
    <property type="project" value="UniProtKB-UniRule"/>
</dbReference>
<dbReference type="Gene3D" id="3.30.1330.10">
    <property type="entry name" value="PurM-like, N-terminal domain"/>
    <property type="match status" value="1"/>
</dbReference>
<dbReference type="SUPFAM" id="SSF55326">
    <property type="entry name" value="PurM N-terminal domain-like"/>
    <property type="match status" value="1"/>
</dbReference>
<dbReference type="KEGG" id="nch:A0U93_02235"/>
<dbReference type="CDD" id="cd02194">
    <property type="entry name" value="ThiL"/>
    <property type="match status" value="1"/>
</dbReference>
<dbReference type="STRING" id="320497.A0U93_02235"/>
<feature type="binding site" evidence="2">
    <location>
        <position position="313"/>
    </location>
    <ligand>
        <name>substrate</name>
    </ligand>
</feature>
<dbReference type="InterPro" id="IPR036676">
    <property type="entry name" value="PurM-like_C_sf"/>
</dbReference>
<keyword evidence="2" id="KW-0067">ATP-binding</keyword>
<comment type="catalytic activity">
    <reaction evidence="2">
        <text>thiamine phosphate + ATP = thiamine diphosphate + ADP</text>
        <dbReference type="Rhea" id="RHEA:15913"/>
        <dbReference type="ChEBI" id="CHEBI:30616"/>
        <dbReference type="ChEBI" id="CHEBI:37575"/>
        <dbReference type="ChEBI" id="CHEBI:58937"/>
        <dbReference type="ChEBI" id="CHEBI:456216"/>
        <dbReference type="EC" id="2.7.4.16"/>
    </reaction>
</comment>
<dbReference type="Proteomes" id="UP000188604">
    <property type="component" value="Chromosome"/>
</dbReference>
<feature type="binding site" evidence="2">
    <location>
        <position position="209"/>
    </location>
    <ligand>
        <name>ATP</name>
        <dbReference type="ChEBI" id="CHEBI:30616"/>
    </ligand>
</feature>
<dbReference type="HAMAP" id="MF_02128">
    <property type="entry name" value="TMP_kinase"/>
    <property type="match status" value="1"/>
</dbReference>
<feature type="binding site" evidence="2">
    <location>
        <position position="73"/>
    </location>
    <ligand>
        <name>Mg(2+)</name>
        <dbReference type="ChEBI" id="CHEBI:18420"/>
        <label>3</label>
    </ligand>
</feature>
<dbReference type="EMBL" id="CP014691">
    <property type="protein sequence ID" value="AQS86957.1"/>
    <property type="molecule type" value="Genomic_DNA"/>
</dbReference>
<dbReference type="PANTHER" id="PTHR30270:SF0">
    <property type="entry name" value="THIAMINE-MONOPHOSPHATE KINASE"/>
    <property type="match status" value="1"/>
</dbReference>
<organism evidence="3 4">
    <name type="scientific">Neoasaia chiangmaiensis</name>
    <dbReference type="NCBI Taxonomy" id="320497"/>
    <lineage>
        <taxon>Bacteria</taxon>
        <taxon>Pseudomonadati</taxon>
        <taxon>Pseudomonadota</taxon>
        <taxon>Alphaproteobacteria</taxon>
        <taxon>Acetobacterales</taxon>
        <taxon>Acetobacteraceae</taxon>
        <taxon>Neoasaia</taxon>
    </lineage>
</organism>
<dbReference type="AlphaFoldDB" id="A0A1U9KME0"/>
<feature type="binding site" evidence="2">
    <location>
        <position position="45"/>
    </location>
    <ligand>
        <name>Mg(2+)</name>
        <dbReference type="ChEBI" id="CHEBI:18420"/>
        <label>1</label>
    </ligand>
</feature>
<dbReference type="SUPFAM" id="SSF56042">
    <property type="entry name" value="PurM C-terminal domain-like"/>
    <property type="match status" value="1"/>
</dbReference>
<dbReference type="UniPathway" id="UPA00060">
    <property type="reaction ID" value="UER00142"/>
</dbReference>
<dbReference type="Pfam" id="PF02769">
    <property type="entry name" value="AIRS_C"/>
    <property type="match status" value="1"/>
</dbReference>
<name>A0A1U9KME0_9PROT</name>
<protein>
    <recommendedName>
        <fullName evidence="2">Thiamine-monophosphate kinase</fullName>
        <shortName evidence="2">TMP kinase</shortName>
        <shortName evidence="2">Thiamine-phosphate kinase</shortName>
        <ecNumber evidence="2">2.7.4.16</ecNumber>
    </recommendedName>
</protein>
<proteinExistence type="inferred from homology"/>
<dbReference type="Gene3D" id="3.90.650.10">
    <property type="entry name" value="PurM-like C-terminal domain"/>
    <property type="match status" value="1"/>
</dbReference>